<gene>
    <name evidence="2" type="ORF">MNBD_GAMMA11-2469</name>
</gene>
<dbReference type="InterPro" id="IPR016867">
    <property type="entry name" value="GcvR"/>
</dbReference>
<organism evidence="2">
    <name type="scientific">hydrothermal vent metagenome</name>
    <dbReference type="NCBI Taxonomy" id="652676"/>
    <lineage>
        <taxon>unclassified sequences</taxon>
        <taxon>metagenomes</taxon>
        <taxon>ecological metagenomes</taxon>
    </lineage>
</organism>
<sequence length="176" mass="19359">MNPSLVITAIGKDRPGIVNELTEALLNAQLNIEDSRMSVLGGEFAVMLLVTGSKTSISAIEQNKDALSNSLNLNLLIKATSSQPDTTGYSRYKITVHGMDNPGIVHKLAHYLSQQSINIVNMQTESRHAPHTGTPLFSVHMQVDIPTRHEINHVQDEFCNICDELNMDAEFESESS</sequence>
<feature type="domain" description="ACT" evidence="1">
    <location>
        <begin position="6"/>
        <end position="84"/>
    </location>
</feature>
<dbReference type="PROSITE" id="PS51671">
    <property type="entry name" value="ACT"/>
    <property type="match status" value="1"/>
</dbReference>
<proteinExistence type="predicted"/>
<protein>
    <submittedName>
        <fullName evidence="2">Glycine cleavage system transcriptional antiactivator GcvR</fullName>
    </submittedName>
</protein>
<dbReference type="InterPro" id="IPR045865">
    <property type="entry name" value="ACT-like_dom_sf"/>
</dbReference>
<dbReference type="SUPFAM" id="SSF55021">
    <property type="entry name" value="ACT-like"/>
    <property type="match status" value="2"/>
</dbReference>
<dbReference type="CDD" id="cd04869">
    <property type="entry name" value="ACT_GcvR_2"/>
    <property type="match status" value="1"/>
</dbReference>
<accession>A0A3B0X0I1</accession>
<dbReference type="EMBL" id="UOFG01000010">
    <property type="protein sequence ID" value="VAW58023.1"/>
    <property type="molecule type" value="Genomic_DNA"/>
</dbReference>
<dbReference type="PANTHER" id="PTHR34875:SF6">
    <property type="entry name" value="UPF0237 PROTEIN MJ1558"/>
    <property type="match status" value="1"/>
</dbReference>
<dbReference type="GO" id="GO:0006355">
    <property type="term" value="P:regulation of DNA-templated transcription"/>
    <property type="evidence" value="ECO:0007669"/>
    <property type="project" value="InterPro"/>
</dbReference>
<dbReference type="AlphaFoldDB" id="A0A3B0X0I1"/>
<evidence type="ECO:0000259" key="1">
    <source>
        <dbReference type="PROSITE" id="PS51671"/>
    </source>
</evidence>
<evidence type="ECO:0000313" key="2">
    <source>
        <dbReference type="EMBL" id="VAW58023.1"/>
    </source>
</evidence>
<reference evidence="2" key="1">
    <citation type="submission" date="2018-06" db="EMBL/GenBank/DDBJ databases">
        <authorList>
            <person name="Zhirakovskaya E."/>
        </authorList>
    </citation>
    <scope>NUCLEOTIDE SEQUENCE</scope>
</reference>
<dbReference type="InterPro" id="IPR002912">
    <property type="entry name" value="ACT_dom"/>
</dbReference>
<dbReference type="Pfam" id="PF13740">
    <property type="entry name" value="ACT_6"/>
    <property type="match status" value="1"/>
</dbReference>
<dbReference type="PANTHER" id="PTHR34875">
    <property type="entry name" value="UPF0237 PROTEIN MJ1558"/>
    <property type="match status" value="1"/>
</dbReference>
<dbReference type="PIRSF" id="PIRSF028103">
    <property type="entry name" value="GcvR"/>
    <property type="match status" value="1"/>
</dbReference>
<dbReference type="Gene3D" id="3.30.70.260">
    <property type="match status" value="2"/>
</dbReference>
<dbReference type="InterPro" id="IPR050990">
    <property type="entry name" value="UPF0237/GcvR_regulator"/>
</dbReference>
<name>A0A3B0X0I1_9ZZZZ</name>